<dbReference type="RefSeq" id="WP_393167261.1">
    <property type="nucleotide sequence ID" value="NZ_JBICRM010000010.1"/>
</dbReference>
<accession>A0ABW7AGM7</accession>
<protein>
    <submittedName>
        <fullName evidence="1">Uncharacterized protein</fullName>
    </submittedName>
</protein>
<gene>
    <name evidence="1" type="ORF">ACFLIM_19290</name>
</gene>
<name>A0ABW7AGM7_9ACTN</name>
<sequence>MIAAIVLTLYTVVAAIWLPRLGRAASWAPRRSSRQGQCAPWRRSRSPH</sequence>
<comment type="caution">
    <text evidence="1">The sequence shown here is derived from an EMBL/GenBank/DDBJ whole genome shotgun (WGS) entry which is preliminary data.</text>
</comment>
<dbReference type="EMBL" id="JBICRM010000010">
    <property type="protein sequence ID" value="MFG1705338.1"/>
    <property type="molecule type" value="Genomic_DNA"/>
</dbReference>
<dbReference type="Proteomes" id="UP001603978">
    <property type="component" value="Unassembled WGS sequence"/>
</dbReference>
<reference evidence="1 2" key="1">
    <citation type="submission" date="2024-10" db="EMBL/GenBank/DDBJ databases">
        <authorList>
            <person name="Topkara A.R."/>
            <person name="Saygin H."/>
        </authorList>
    </citation>
    <scope>NUCLEOTIDE SEQUENCE [LARGE SCALE GENOMIC DNA]</scope>
    <source>
        <strain evidence="1 2">M3C6</strain>
    </source>
</reference>
<proteinExistence type="predicted"/>
<evidence type="ECO:0000313" key="2">
    <source>
        <dbReference type="Proteomes" id="UP001603978"/>
    </source>
</evidence>
<organism evidence="1 2">
    <name type="scientific">Nonomuraea marmarensis</name>
    <dbReference type="NCBI Taxonomy" id="3351344"/>
    <lineage>
        <taxon>Bacteria</taxon>
        <taxon>Bacillati</taxon>
        <taxon>Actinomycetota</taxon>
        <taxon>Actinomycetes</taxon>
        <taxon>Streptosporangiales</taxon>
        <taxon>Streptosporangiaceae</taxon>
        <taxon>Nonomuraea</taxon>
    </lineage>
</organism>
<evidence type="ECO:0000313" key="1">
    <source>
        <dbReference type="EMBL" id="MFG1705338.1"/>
    </source>
</evidence>
<keyword evidence="2" id="KW-1185">Reference proteome</keyword>